<comment type="caution">
    <text evidence="8">The sequence shown here is derived from an EMBL/GenBank/DDBJ whole genome shotgun (WGS) entry which is preliminary data.</text>
</comment>
<name>A0A7X0IEF4_9ACTN</name>
<feature type="transmembrane region" description="Helical" evidence="6">
    <location>
        <begin position="339"/>
        <end position="359"/>
    </location>
</feature>
<evidence type="ECO:0000256" key="1">
    <source>
        <dbReference type="ARBA" id="ARBA00004651"/>
    </source>
</evidence>
<keyword evidence="5 6" id="KW-0472">Membrane</keyword>
<evidence type="ECO:0000256" key="2">
    <source>
        <dbReference type="ARBA" id="ARBA00022475"/>
    </source>
</evidence>
<dbReference type="GO" id="GO:0005886">
    <property type="term" value="C:plasma membrane"/>
    <property type="evidence" value="ECO:0007669"/>
    <property type="project" value="UniProtKB-SubCell"/>
</dbReference>
<keyword evidence="3 6" id="KW-0812">Transmembrane</keyword>
<feature type="transmembrane region" description="Helical" evidence="6">
    <location>
        <begin position="300"/>
        <end position="318"/>
    </location>
</feature>
<dbReference type="EMBL" id="JACHIU010000001">
    <property type="protein sequence ID" value="MBB6473049.1"/>
    <property type="molecule type" value="Genomic_DNA"/>
</dbReference>
<reference evidence="8 9" key="1">
    <citation type="submission" date="2020-08" db="EMBL/GenBank/DDBJ databases">
        <title>Sequencing the genomes of 1000 actinobacteria strains.</title>
        <authorList>
            <person name="Klenk H.-P."/>
        </authorList>
    </citation>
    <scope>NUCLEOTIDE SEQUENCE [LARGE SCALE GENOMIC DNA]</scope>
    <source>
        <strain evidence="8 9">DSM 44936</strain>
    </source>
</reference>
<dbReference type="InterPro" id="IPR036259">
    <property type="entry name" value="MFS_trans_sf"/>
</dbReference>
<feature type="domain" description="Major facilitator superfamily (MFS) profile" evidence="7">
    <location>
        <begin position="1"/>
        <end position="390"/>
    </location>
</feature>
<feature type="transmembrane region" description="Helical" evidence="6">
    <location>
        <begin position="97"/>
        <end position="117"/>
    </location>
</feature>
<dbReference type="CDD" id="cd06173">
    <property type="entry name" value="MFS_MefA_like"/>
    <property type="match status" value="1"/>
</dbReference>
<dbReference type="Proteomes" id="UP000555564">
    <property type="component" value="Unassembled WGS sequence"/>
</dbReference>
<evidence type="ECO:0000256" key="6">
    <source>
        <dbReference type="SAM" id="Phobius"/>
    </source>
</evidence>
<keyword evidence="2" id="KW-1003">Cell membrane</keyword>
<evidence type="ECO:0000313" key="8">
    <source>
        <dbReference type="EMBL" id="MBB6473049.1"/>
    </source>
</evidence>
<feature type="transmembrane region" description="Helical" evidence="6">
    <location>
        <begin position="277"/>
        <end position="294"/>
    </location>
</feature>
<protein>
    <submittedName>
        <fullName evidence="8">Putative MFS family arabinose efflux permease</fullName>
    </submittedName>
</protein>
<dbReference type="Gene3D" id="1.20.1250.20">
    <property type="entry name" value="MFS general substrate transporter like domains"/>
    <property type="match status" value="1"/>
</dbReference>
<feature type="transmembrane region" description="Helical" evidence="6">
    <location>
        <begin position="365"/>
        <end position="385"/>
    </location>
</feature>
<feature type="transmembrane region" description="Helical" evidence="6">
    <location>
        <begin position="220"/>
        <end position="242"/>
    </location>
</feature>
<keyword evidence="9" id="KW-1185">Reference proteome</keyword>
<evidence type="ECO:0000259" key="7">
    <source>
        <dbReference type="PROSITE" id="PS50850"/>
    </source>
</evidence>
<dbReference type="GO" id="GO:0022857">
    <property type="term" value="F:transmembrane transporter activity"/>
    <property type="evidence" value="ECO:0007669"/>
    <property type="project" value="InterPro"/>
</dbReference>
<dbReference type="InterPro" id="IPR020846">
    <property type="entry name" value="MFS_dom"/>
</dbReference>
<feature type="transmembrane region" description="Helical" evidence="6">
    <location>
        <begin position="43"/>
        <end position="64"/>
    </location>
</feature>
<evidence type="ECO:0000313" key="9">
    <source>
        <dbReference type="Proteomes" id="UP000555564"/>
    </source>
</evidence>
<feature type="transmembrane region" description="Helical" evidence="6">
    <location>
        <begin position="248"/>
        <end position="270"/>
    </location>
</feature>
<feature type="transmembrane region" description="Helical" evidence="6">
    <location>
        <begin position="167"/>
        <end position="186"/>
    </location>
</feature>
<evidence type="ECO:0000256" key="3">
    <source>
        <dbReference type="ARBA" id="ARBA00022692"/>
    </source>
</evidence>
<feature type="transmembrane region" description="Helical" evidence="6">
    <location>
        <begin position="138"/>
        <end position="161"/>
    </location>
</feature>
<dbReference type="Pfam" id="PF07690">
    <property type="entry name" value="MFS_1"/>
    <property type="match status" value="1"/>
</dbReference>
<gene>
    <name evidence="8" type="ORF">BJ992_002480</name>
</gene>
<dbReference type="PANTHER" id="PTHR23513:SF11">
    <property type="entry name" value="STAPHYLOFERRIN A TRANSPORTER"/>
    <property type="match status" value="1"/>
</dbReference>
<evidence type="ECO:0000256" key="5">
    <source>
        <dbReference type="ARBA" id="ARBA00023136"/>
    </source>
</evidence>
<accession>A0A7X0IEF4</accession>
<dbReference type="PROSITE" id="PS50850">
    <property type="entry name" value="MFS"/>
    <property type="match status" value="1"/>
</dbReference>
<proteinExistence type="predicted"/>
<dbReference type="SUPFAM" id="SSF103473">
    <property type="entry name" value="MFS general substrate transporter"/>
    <property type="match status" value="1"/>
</dbReference>
<dbReference type="AlphaFoldDB" id="A0A7X0IEF4"/>
<keyword evidence="4 6" id="KW-1133">Transmembrane helix</keyword>
<organism evidence="8 9">
    <name type="scientific">Sphaerisporangium rubeum</name>
    <dbReference type="NCBI Taxonomy" id="321317"/>
    <lineage>
        <taxon>Bacteria</taxon>
        <taxon>Bacillati</taxon>
        <taxon>Actinomycetota</taxon>
        <taxon>Actinomycetes</taxon>
        <taxon>Streptosporangiales</taxon>
        <taxon>Streptosporangiaceae</taxon>
        <taxon>Sphaerisporangium</taxon>
    </lineage>
</organism>
<sequence length="409" mass="42178">MARPSLTALLVAETISVTGNHATRLALPWFVLETTHSAGRMSAVLATQMAAMAICGIPGGALAARFSPRRVMQVSDLAQGLLIGLVPALYAADLLSFPVLLVIVFLVGSFFAPYHAAQRVLLPSLAGDGLRALERANTLLVGAARSAALLGPAVAAVLIAWVGAAQVLVLDAASFLVASLLVTLAVRTTGPARTTPAKVSAGVAVLLRDRVLRPWTFGQCACEMSVQIVLAAIPVMAFLRYGGQAETAGLLLMLFGAGAVAGNILVLGLLRHFTGTRLILAGCVLEPLALWVIVVDTRLITLGVMLLLAGVFLGLLNGPGAAMQIERIPPPLRSQGMSAFATVVLAAGAIGLAVSGPAAETLTPSAVFSIVAALYTAGCVLAMIATMRRHAPLIEGHESSLPDHPASHW</sequence>
<dbReference type="RefSeq" id="WP_184980542.1">
    <property type="nucleotide sequence ID" value="NZ_BAAALO010000093.1"/>
</dbReference>
<dbReference type="InterPro" id="IPR011701">
    <property type="entry name" value="MFS"/>
</dbReference>
<dbReference type="PANTHER" id="PTHR23513">
    <property type="entry name" value="INTEGRAL MEMBRANE EFFLUX PROTEIN-RELATED"/>
    <property type="match status" value="1"/>
</dbReference>
<evidence type="ECO:0000256" key="4">
    <source>
        <dbReference type="ARBA" id="ARBA00022989"/>
    </source>
</evidence>
<comment type="subcellular location">
    <subcellularLocation>
        <location evidence="1">Cell membrane</location>
        <topology evidence="1">Multi-pass membrane protein</topology>
    </subcellularLocation>
</comment>